<dbReference type="InterPro" id="IPR039426">
    <property type="entry name" value="TonB-dep_rcpt-like"/>
</dbReference>
<dbReference type="PANTHER" id="PTHR32552:SF81">
    <property type="entry name" value="TONB-DEPENDENT OUTER MEMBRANE RECEPTOR"/>
    <property type="match status" value="1"/>
</dbReference>
<dbReference type="PANTHER" id="PTHR32552">
    <property type="entry name" value="FERRICHROME IRON RECEPTOR-RELATED"/>
    <property type="match status" value="1"/>
</dbReference>
<dbReference type="PROSITE" id="PS52016">
    <property type="entry name" value="TONB_DEPENDENT_REC_3"/>
    <property type="match status" value="1"/>
</dbReference>
<evidence type="ECO:0000256" key="10">
    <source>
        <dbReference type="ARBA" id="ARBA00023237"/>
    </source>
</evidence>
<dbReference type="GO" id="GO:0009279">
    <property type="term" value="C:cell outer membrane"/>
    <property type="evidence" value="ECO:0007669"/>
    <property type="project" value="UniProtKB-SubCell"/>
</dbReference>
<keyword evidence="15" id="KW-1185">Reference proteome</keyword>
<dbReference type="Proteomes" id="UP000516148">
    <property type="component" value="Chromosome"/>
</dbReference>
<keyword evidence="6" id="KW-0408">Iron</keyword>
<gene>
    <name evidence="14" type="ORF">H3Z74_09880</name>
</gene>
<feature type="chain" id="PRO_5028882683" evidence="12">
    <location>
        <begin position="25"/>
        <end position="750"/>
    </location>
</feature>
<protein>
    <submittedName>
        <fullName evidence="14">TonB-dependent receptor</fullName>
    </submittedName>
</protein>
<evidence type="ECO:0000256" key="12">
    <source>
        <dbReference type="SAM" id="SignalP"/>
    </source>
</evidence>
<keyword evidence="2 11" id="KW-0813">Transport</keyword>
<sequence>MTRKAVLLASAGLISAILPAAVQAQATSEIEDSTALGADDNQGDVVVTARRREERLADIPTAVSVIDAESLASRGGATDSRELLADQPSVRFNNLNSSITSEISLRASSTARATNGDPSIGLYVNGAYIGGGGVGGRNFTRLDFLDVGRIEVLRGTQGALYGRNAVGGAINIVSAQPQFDTSGFIKARYDFETEGKQVQGAVNVALSDSVAVRFSGDGISQNGGFFYNPDHDTYFDRQKGYGARAQIRFKTGPLDLTLLAERQDLDTPSIHYQVSIARGTPGYPNGFTQPKFSYSWNTRPRATQDHNTYQAFGTLDLGGVTLSATSYYRNRKSQYDLDNDGIDAATVAAAVAAGQIPLATAQRTDVFGASYVIDRTRSFNQDLHLSGTGLDGKLTWLIGGDLLILNSDYQVTTFRTPTALNISTGTRAPVSLSYKSYAGYGSLGYDVTDSLNLTGEIRYTKDDRSLSGRLFDRGTGTPAGGAARVIDVRIKPDNIAYNVTAAYKAGGGVLAYAKVGSSYRAGGFNTNLGDPRQPNAIPAAFGNENSTTYEIGVKGAPDRSLFFAFAGYYNNLRSLIAQLDNGCILTNPTCPVAATTYLTNAGDAKSYGVEGELTMTQPVAHGRFRASLSASWQGGKVTSGRYDTLRLPQVPDFIGAVNLNFRHGFIGQSTLVANALYSVQFGGLQELRVNSVKLDDYSLVNLRLGIEIDRATFSVFANNVGNQVYRVARDTTVNRYSTPRVIGVDASYRW</sequence>
<accession>A0A7H0LP10</accession>
<evidence type="ECO:0000256" key="9">
    <source>
        <dbReference type="ARBA" id="ARBA00023136"/>
    </source>
</evidence>
<evidence type="ECO:0000256" key="7">
    <source>
        <dbReference type="ARBA" id="ARBA00023065"/>
    </source>
</evidence>
<comment type="subcellular location">
    <subcellularLocation>
        <location evidence="1 11">Cell outer membrane</location>
        <topology evidence="1 11">Multi-pass membrane protein</topology>
    </subcellularLocation>
</comment>
<keyword evidence="8" id="KW-0798">TonB box</keyword>
<dbReference type="InterPro" id="IPR036942">
    <property type="entry name" value="Beta-barrel_TonB_sf"/>
</dbReference>
<evidence type="ECO:0000256" key="2">
    <source>
        <dbReference type="ARBA" id="ARBA00022448"/>
    </source>
</evidence>
<evidence type="ECO:0000256" key="4">
    <source>
        <dbReference type="ARBA" id="ARBA00022496"/>
    </source>
</evidence>
<evidence type="ECO:0000256" key="6">
    <source>
        <dbReference type="ARBA" id="ARBA00023004"/>
    </source>
</evidence>
<keyword evidence="9 11" id="KW-0472">Membrane</keyword>
<dbReference type="Pfam" id="PF07715">
    <property type="entry name" value="Plug"/>
    <property type="match status" value="1"/>
</dbReference>
<evidence type="ECO:0000256" key="11">
    <source>
        <dbReference type="PROSITE-ProRule" id="PRU01360"/>
    </source>
</evidence>
<dbReference type="KEGG" id="spap:H3Z74_09880"/>
<keyword evidence="10 11" id="KW-0998">Cell outer membrane</keyword>
<keyword evidence="4" id="KW-0410">Iron transport</keyword>
<evidence type="ECO:0000313" key="15">
    <source>
        <dbReference type="Proteomes" id="UP000516148"/>
    </source>
</evidence>
<evidence type="ECO:0000256" key="8">
    <source>
        <dbReference type="ARBA" id="ARBA00023077"/>
    </source>
</evidence>
<dbReference type="AlphaFoldDB" id="A0A7H0LP10"/>
<dbReference type="EMBL" id="CP061038">
    <property type="protein sequence ID" value="QNQ11413.1"/>
    <property type="molecule type" value="Genomic_DNA"/>
</dbReference>
<evidence type="ECO:0000313" key="14">
    <source>
        <dbReference type="EMBL" id="QNQ11413.1"/>
    </source>
</evidence>
<organism evidence="14 15">
    <name type="scientific">Sphingomonas alpina</name>
    <dbReference type="NCBI Taxonomy" id="653931"/>
    <lineage>
        <taxon>Bacteria</taxon>
        <taxon>Pseudomonadati</taxon>
        <taxon>Pseudomonadota</taxon>
        <taxon>Alphaproteobacteria</taxon>
        <taxon>Sphingomonadales</taxon>
        <taxon>Sphingomonadaceae</taxon>
        <taxon>Sphingomonas</taxon>
    </lineage>
</organism>
<comment type="similarity">
    <text evidence="11">Belongs to the TonB-dependent receptor family.</text>
</comment>
<dbReference type="GO" id="GO:0006826">
    <property type="term" value="P:iron ion transport"/>
    <property type="evidence" value="ECO:0007669"/>
    <property type="project" value="UniProtKB-KW"/>
</dbReference>
<evidence type="ECO:0000259" key="13">
    <source>
        <dbReference type="Pfam" id="PF07715"/>
    </source>
</evidence>
<feature type="signal peptide" evidence="12">
    <location>
        <begin position="1"/>
        <end position="24"/>
    </location>
</feature>
<evidence type="ECO:0000256" key="1">
    <source>
        <dbReference type="ARBA" id="ARBA00004571"/>
    </source>
</evidence>
<keyword evidence="5 11" id="KW-0812">Transmembrane</keyword>
<feature type="domain" description="TonB-dependent receptor plug" evidence="13">
    <location>
        <begin position="56"/>
        <end position="169"/>
    </location>
</feature>
<keyword evidence="3 11" id="KW-1134">Transmembrane beta strand</keyword>
<dbReference type="InterPro" id="IPR012910">
    <property type="entry name" value="Plug_dom"/>
</dbReference>
<keyword evidence="12" id="KW-0732">Signal</keyword>
<keyword evidence="14" id="KW-0675">Receptor</keyword>
<dbReference type="SUPFAM" id="SSF56935">
    <property type="entry name" value="Porins"/>
    <property type="match status" value="1"/>
</dbReference>
<dbReference type="Gene3D" id="2.40.170.20">
    <property type="entry name" value="TonB-dependent receptor, beta-barrel domain"/>
    <property type="match status" value="1"/>
</dbReference>
<proteinExistence type="inferred from homology"/>
<keyword evidence="7" id="KW-0406">Ion transport</keyword>
<name>A0A7H0LP10_9SPHN</name>
<evidence type="ECO:0000256" key="3">
    <source>
        <dbReference type="ARBA" id="ARBA00022452"/>
    </source>
</evidence>
<reference evidence="14 15" key="1">
    <citation type="submission" date="2020-09" db="EMBL/GenBank/DDBJ databases">
        <title>Sphingomonas sp., a new species isolated from pork steak.</title>
        <authorList>
            <person name="Heidler von Heilborn D."/>
        </authorList>
    </citation>
    <scope>NUCLEOTIDE SEQUENCE [LARGE SCALE GENOMIC DNA]</scope>
    <source>
        <strain evidence="15">S8-3T</strain>
    </source>
</reference>
<evidence type="ECO:0000256" key="5">
    <source>
        <dbReference type="ARBA" id="ARBA00022692"/>
    </source>
</evidence>
<dbReference type="RefSeq" id="WP_187763694.1">
    <property type="nucleotide sequence ID" value="NZ_CP061038.1"/>
</dbReference>